<dbReference type="OrthoDB" id="622644at2759"/>
<name>A0A9Q0CRY0_9POAL</name>
<gene>
    <name evidence="3" type="ORF">LUZ63_007559</name>
</gene>
<feature type="compositionally biased region" description="Polar residues" evidence="1">
    <location>
        <begin position="1"/>
        <end position="21"/>
    </location>
</feature>
<reference evidence="3" key="1">
    <citation type="journal article" date="2022" name="Cell">
        <title>Repeat-based holocentromeres influence genome architecture and karyotype evolution.</title>
        <authorList>
            <person name="Hofstatter P.G."/>
            <person name="Thangavel G."/>
            <person name="Lux T."/>
            <person name="Neumann P."/>
            <person name="Vondrak T."/>
            <person name="Novak P."/>
            <person name="Zhang M."/>
            <person name="Costa L."/>
            <person name="Castellani M."/>
            <person name="Scott A."/>
            <person name="Toegelov H."/>
            <person name="Fuchs J."/>
            <person name="Mata-Sucre Y."/>
            <person name="Dias Y."/>
            <person name="Vanzela A.L.L."/>
            <person name="Huettel B."/>
            <person name="Almeida C.C.S."/>
            <person name="Simkova H."/>
            <person name="Souza G."/>
            <person name="Pedrosa-Harand A."/>
            <person name="Macas J."/>
            <person name="Mayer K.F.X."/>
            <person name="Houben A."/>
            <person name="Marques A."/>
        </authorList>
    </citation>
    <scope>NUCLEOTIDE SEQUENCE</scope>
    <source>
        <strain evidence="3">RhyBre1mFocal</strain>
    </source>
</reference>
<sequence length="427" mass="49313">MPPAVNSCSCRGTRSSKNDQLQVLPPSSFRGLNPPTVFNRDIEIKIVKLYSSYVMGRQRFKEDWAGLPPELVAIIGEKVTTNTSYIRLRLVCKAWRQALPSIPRHLPPQSPWLLLPRIFTDGGIEGSCDHSDELNFYDPFQSKTHRFRFPYIIRKRICASSHGWLVLEDDLRVSLFNPITHSVIDLPSFSTLLKYVPSSTEHPINRRFVVKAILSCNPSEDGCIVVSQFRMTKKWKLGFCRIGDTNWTGFLLSDLRNVMIDFFCHKNMVYMVNTETEVSVYNLQELSVTKPSFKIIHKGVYDQISLVDGDSESGQPLVIITSQDDFKIEKISMYKWFEDRQQWRRVRDIGNSTVFLSWGRSINLQLEEGHENQIYYDVRLNSAVQQFGVVIRRVYLESRVDLQHDPSPIEYFPSRSGFAMWVTPSLI</sequence>
<dbReference type="PANTHER" id="PTHR44259">
    <property type="entry name" value="OS07G0183000 PROTEIN-RELATED"/>
    <property type="match status" value="1"/>
</dbReference>
<dbReference type="InterPro" id="IPR050942">
    <property type="entry name" value="F-box_BR-signaling"/>
</dbReference>
<dbReference type="Proteomes" id="UP001151287">
    <property type="component" value="Unassembled WGS sequence"/>
</dbReference>
<evidence type="ECO:0000256" key="1">
    <source>
        <dbReference type="SAM" id="MobiDB-lite"/>
    </source>
</evidence>
<dbReference type="Pfam" id="PF03478">
    <property type="entry name" value="Beta-prop_KIB1-4"/>
    <property type="match status" value="1"/>
</dbReference>
<evidence type="ECO:0000313" key="4">
    <source>
        <dbReference type="Proteomes" id="UP001151287"/>
    </source>
</evidence>
<keyword evidence="4" id="KW-1185">Reference proteome</keyword>
<feature type="region of interest" description="Disordered" evidence="1">
    <location>
        <begin position="1"/>
        <end position="27"/>
    </location>
</feature>
<feature type="domain" description="KIB1-4 beta-propeller" evidence="2">
    <location>
        <begin position="136"/>
        <end position="376"/>
    </location>
</feature>
<dbReference type="EMBL" id="JAMQYH010000002">
    <property type="protein sequence ID" value="KAJ1699047.1"/>
    <property type="molecule type" value="Genomic_DNA"/>
</dbReference>
<protein>
    <recommendedName>
        <fullName evidence="2">KIB1-4 beta-propeller domain-containing protein</fullName>
    </recommendedName>
</protein>
<proteinExistence type="predicted"/>
<dbReference type="InterPro" id="IPR005174">
    <property type="entry name" value="KIB1-4_b-propeller"/>
</dbReference>
<comment type="caution">
    <text evidence="3">The sequence shown here is derived from an EMBL/GenBank/DDBJ whole genome shotgun (WGS) entry which is preliminary data.</text>
</comment>
<accession>A0A9Q0CRY0</accession>
<evidence type="ECO:0000313" key="3">
    <source>
        <dbReference type="EMBL" id="KAJ1699047.1"/>
    </source>
</evidence>
<dbReference type="AlphaFoldDB" id="A0A9Q0CRY0"/>
<evidence type="ECO:0000259" key="2">
    <source>
        <dbReference type="Pfam" id="PF03478"/>
    </source>
</evidence>
<organism evidence="3 4">
    <name type="scientific">Rhynchospora breviuscula</name>
    <dbReference type="NCBI Taxonomy" id="2022672"/>
    <lineage>
        <taxon>Eukaryota</taxon>
        <taxon>Viridiplantae</taxon>
        <taxon>Streptophyta</taxon>
        <taxon>Embryophyta</taxon>
        <taxon>Tracheophyta</taxon>
        <taxon>Spermatophyta</taxon>
        <taxon>Magnoliopsida</taxon>
        <taxon>Liliopsida</taxon>
        <taxon>Poales</taxon>
        <taxon>Cyperaceae</taxon>
        <taxon>Cyperoideae</taxon>
        <taxon>Rhynchosporeae</taxon>
        <taxon>Rhynchospora</taxon>
    </lineage>
</organism>